<name>M1CKW0_SOLTU</name>
<protein>
    <submittedName>
        <fullName evidence="2">Uncharacterized protein</fullName>
    </submittedName>
</protein>
<dbReference type="HOGENOM" id="CLU_3072496_0_0_1"/>
<feature type="region of interest" description="Disordered" evidence="1">
    <location>
        <begin position="32"/>
        <end position="53"/>
    </location>
</feature>
<evidence type="ECO:0000313" key="3">
    <source>
        <dbReference type="Proteomes" id="UP000011115"/>
    </source>
</evidence>
<proteinExistence type="predicted"/>
<dbReference type="AlphaFoldDB" id="M1CKW0"/>
<reference evidence="2" key="2">
    <citation type="submission" date="2015-06" db="UniProtKB">
        <authorList>
            <consortium name="EnsemblPlants"/>
        </authorList>
    </citation>
    <scope>IDENTIFICATION</scope>
    <source>
        <strain evidence="2">DM1-3 516 R44</strain>
    </source>
</reference>
<evidence type="ECO:0000313" key="2">
    <source>
        <dbReference type="EnsemblPlants" id="PGSC0003DMT400069669"/>
    </source>
</evidence>
<dbReference type="Gramene" id="PGSC0003DMT400069669">
    <property type="protein sequence ID" value="PGSC0003DMT400069669"/>
    <property type="gene ID" value="PGSC0003DMG401027085"/>
</dbReference>
<keyword evidence="3" id="KW-1185">Reference proteome</keyword>
<accession>M1CKW0</accession>
<sequence length="53" mass="5651">MRIHKADPDLVGTEACGSCCIILHTDKTEETTSKANGVSASLPKQKHHSMVCA</sequence>
<reference evidence="3" key="1">
    <citation type="journal article" date="2011" name="Nature">
        <title>Genome sequence and analysis of the tuber crop potato.</title>
        <authorList>
            <consortium name="The Potato Genome Sequencing Consortium"/>
        </authorList>
    </citation>
    <scope>NUCLEOTIDE SEQUENCE [LARGE SCALE GENOMIC DNA]</scope>
    <source>
        <strain evidence="3">cv. DM1-3 516 R44</strain>
    </source>
</reference>
<dbReference type="EnsemblPlants" id="PGSC0003DMT400069669">
    <property type="protein sequence ID" value="PGSC0003DMT400069669"/>
    <property type="gene ID" value="PGSC0003DMG401027085"/>
</dbReference>
<dbReference type="InParanoid" id="M1CKW0"/>
<dbReference type="Proteomes" id="UP000011115">
    <property type="component" value="Unassembled WGS sequence"/>
</dbReference>
<organism evidence="2 3">
    <name type="scientific">Solanum tuberosum</name>
    <name type="common">Potato</name>
    <dbReference type="NCBI Taxonomy" id="4113"/>
    <lineage>
        <taxon>Eukaryota</taxon>
        <taxon>Viridiplantae</taxon>
        <taxon>Streptophyta</taxon>
        <taxon>Embryophyta</taxon>
        <taxon>Tracheophyta</taxon>
        <taxon>Spermatophyta</taxon>
        <taxon>Magnoliopsida</taxon>
        <taxon>eudicotyledons</taxon>
        <taxon>Gunneridae</taxon>
        <taxon>Pentapetalae</taxon>
        <taxon>asterids</taxon>
        <taxon>lamiids</taxon>
        <taxon>Solanales</taxon>
        <taxon>Solanaceae</taxon>
        <taxon>Solanoideae</taxon>
        <taxon>Solaneae</taxon>
        <taxon>Solanum</taxon>
    </lineage>
</organism>
<feature type="compositionally biased region" description="Basic residues" evidence="1">
    <location>
        <begin position="44"/>
        <end position="53"/>
    </location>
</feature>
<evidence type="ECO:0000256" key="1">
    <source>
        <dbReference type="SAM" id="MobiDB-lite"/>
    </source>
</evidence>
<dbReference type="PaxDb" id="4113-PGSC0003DMT400069669"/>